<dbReference type="OrthoDB" id="8756340at2"/>
<evidence type="ECO:0000313" key="1">
    <source>
        <dbReference type="EMBL" id="TFW16976.1"/>
    </source>
</evidence>
<organism evidence="1 2">
    <name type="scientific">Zemynaea arenosa</name>
    <dbReference type="NCBI Taxonomy" id="2561931"/>
    <lineage>
        <taxon>Bacteria</taxon>
        <taxon>Pseudomonadati</taxon>
        <taxon>Pseudomonadota</taxon>
        <taxon>Betaproteobacteria</taxon>
        <taxon>Burkholderiales</taxon>
        <taxon>Oxalobacteraceae</taxon>
        <taxon>Telluria group</taxon>
        <taxon>Zemynaea</taxon>
    </lineage>
</organism>
<sequence>MTPPALESRFQPQPQHANRRRTGLVQHALVLDEMDPALAIDRGDDDSVPLELLTFGGVRELCPECKTPSLKLVLRQKTVRLAHLFCADCGRCFDAHYSNGVSALTI</sequence>
<protein>
    <submittedName>
        <fullName evidence="1">Uncharacterized protein</fullName>
    </submittedName>
</protein>
<dbReference type="RefSeq" id="WP_135208092.1">
    <property type="nucleotide sequence ID" value="NZ_SPVF01000196.1"/>
</dbReference>
<dbReference type="EMBL" id="SPVF01000196">
    <property type="protein sequence ID" value="TFW16976.1"/>
    <property type="molecule type" value="Genomic_DNA"/>
</dbReference>
<comment type="caution">
    <text evidence="1">The sequence shown here is derived from an EMBL/GenBank/DDBJ whole genome shotgun (WGS) entry which is preliminary data.</text>
</comment>
<proteinExistence type="predicted"/>
<reference evidence="1 2" key="1">
    <citation type="submission" date="2019-03" db="EMBL/GenBank/DDBJ databases">
        <title>Draft Genome Sequence of Massilia arenosa sp. nov., a Novel Massilia Species Isolated from a Sandy-loam Maize Soil.</title>
        <authorList>
            <person name="Raths R."/>
            <person name="Peta V."/>
            <person name="Bucking H."/>
        </authorList>
    </citation>
    <scope>NUCLEOTIDE SEQUENCE [LARGE SCALE GENOMIC DNA]</scope>
    <source>
        <strain evidence="1 2">MC02</strain>
    </source>
</reference>
<evidence type="ECO:0000313" key="2">
    <source>
        <dbReference type="Proteomes" id="UP000298438"/>
    </source>
</evidence>
<name>A0A4Y9SB79_9BURK</name>
<gene>
    <name evidence="1" type="ORF">E4L96_15315</name>
</gene>
<keyword evidence="2" id="KW-1185">Reference proteome</keyword>
<dbReference type="AlphaFoldDB" id="A0A4Y9SB79"/>
<dbReference type="Proteomes" id="UP000298438">
    <property type="component" value="Unassembled WGS sequence"/>
</dbReference>
<accession>A0A4Y9SB79</accession>